<organism evidence="1 2">
    <name type="scientific">Aliiruegeria haliotis</name>
    <dbReference type="NCBI Taxonomy" id="1280846"/>
    <lineage>
        <taxon>Bacteria</taxon>
        <taxon>Pseudomonadati</taxon>
        <taxon>Pseudomonadota</taxon>
        <taxon>Alphaproteobacteria</taxon>
        <taxon>Rhodobacterales</taxon>
        <taxon>Roseobacteraceae</taxon>
        <taxon>Aliiruegeria</taxon>
    </lineage>
</organism>
<name>A0A2T0RVH5_9RHOB</name>
<dbReference type="Proteomes" id="UP000239480">
    <property type="component" value="Unassembled WGS sequence"/>
</dbReference>
<accession>A0A2T0RVH5</accession>
<sequence>MPENTVKVCEMHTECHFAFERSGISTYFFGGTEK</sequence>
<evidence type="ECO:0000313" key="1">
    <source>
        <dbReference type="EMBL" id="PRY25195.1"/>
    </source>
</evidence>
<keyword evidence="2" id="KW-1185">Reference proteome</keyword>
<gene>
    <name evidence="1" type="ORF">CLV78_102372</name>
</gene>
<dbReference type="AlphaFoldDB" id="A0A2T0RVH5"/>
<evidence type="ECO:0000313" key="2">
    <source>
        <dbReference type="Proteomes" id="UP000239480"/>
    </source>
</evidence>
<reference evidence="1 2" key="1">
    <citation type="submission" date="2018-03" db="EMBL/GenBank/DDBJ databases">
        <title>Genomic Encyclopedia of Archaeal and Bacterial Type Strains, Phase II (KMG-II): from individual species to whole genera.</title>
        <authorList>
            <person name="Goeker M."/>
        </authorList>
    </citation>
    <scope>NUCLEOTIDE SEQUENCE [LARGE SCALE GENOMIC DNA]</scope>
    <source>
        <strain evidence="1 2">DSM 29328</strain>
    </source>
</reference>
<dbReference type="EMBL" id="PVTD01000002">
    <property type="protein sequence ID" value="PRY25195.1"/>
    <property type="molecule type" value="Genomic_DNA"/>
</dbReference>
<proteinExistence type="predicted"/>
<comment type="caution">
    <text evidence="1">The sequence shown here is derived from an EMBL/GenBank/DDBJ whole genome shotgun (WGS) entry which is preliminary data.</text>
</comment>
<protein>
    <submittedName>
        <fullName evidence="1">Uncharacterized protein</fullName>
    </submittedName>
</protein>